<dbReference type="FunFam" id="3.40.1190.20:FF:000001">
    <property type="entry name" value="Phosphofructokinase"/>
    <property type="match status" value="1"/>
</dbReference>
<accession>A0A512DHT4</accession>
<evidence type="ECO:0000256" key="1">
    <source>
        <dbReference type="ARBA" id="ARBA00010688"/>
    </source>
</evidence>
<dbReference type="PANTHER" id="PTHR46566:SF5">
    <property type="entry name" value="1-PHOSPHOFRUCTOKINASE"/>
    <property type="match status" value="1"/>
</dbReference>
<evidence type="ECO:0000256" key="4">
    <source>
        <dbReference type="ARBA" id="ARBA00022777"/>
    </source>
</evidence>
<comment type="function">
    <text evidence="8">Catalyzes the ATP-dependent phosphorylation of fructose-l-phosphate to fructose-l,6-bisphosphate.</text>
</comment>
<keyword evidence="4 8" id="KW-0418">Kinase</keyword>
<keyword evidence="11" id="KW-1185">Reference proteome</keyword>
<reference evidence="10 11" key="1">
    <citation type="submission" date="2019-07" db="EMBL/GenBank/DDBJ databases">
        <title>Whole genome shotgun sequence of Skermanella aerolata NBRC 106429.</title>
        <authorList>
            <person name="Hosoyama A."/>
            <person name="Uohara A."/>
            <person name="Ohji S."/>
            <person name="Ichikawa N."/>
        </authorList>
    </citation>
    <scope>NUCLEOTIDE SEQUENCE [LARGE SCALE GENOMIC DNA]</scope>
    <source>
        <strain evidence="10 11">NBRC 106429</strain>
    </source>
</reference>
<keyword evidence="2 7" id="KW-0808">Transferase</keyword>
<comment type="caution">
    <text evidence="10">The sequence shown here is derived from an EMBL/GenBank/DDBJ whole genome shotgun (WGS) entry which is preliminary data.</text>
</comment>
<evidence type="ECO:0000256" key="2">
    <source>
        <dbReference type="ARBA" id="ARBA00022679"/>
    </source>
</evidence>
<feature type="domain" description="Carbohydrate kinase PfkB" evidence="9">
    <location>
        <begin position="11"/>
        <end position="286"/>
    </location>
</feature>
<evidence type="ECO:0000256" key="3">
    <source>
        <dbReference type="ARBA" id="ARBA00022741"/>
    </source>
</evidence>
<proteinExistence type="inferred from homology"/>
<evidence type="ECO:0000256" key="5">
    <source>
        <dbReference type="ARBA" id="ARBA00022840"/>
    </source>
</evidence>
<evidence type="ECO:0000256" key="7">
    <source>
        <dbReference type="PIRNR" id="PIRNR000535"/>
    </source>
</evidence>
<dbReference type="SUPFAM" id="SSF53613">
    <property type="entry name" value="Ribokinase-like"/>
    <property type="match status" value="1"/>
</dbReference>
<dbReference type="EMBL" id="BJYZ01000001">
    <property type="protein sequence ID" value="GEO36002.1"/>
    <property type="molecule type" value="Genomic_DNA"/>
</dbReference>
<evidence type="ECO:0000256" key="8">
    <source>
        <dbReference type="RuleBase" id="RU369061"/>
    </source>
</evidence>
<dbReference type="NCBIfam" id="TIGR03168">
    <property type="entry name" value="1-PFK"/>
    <property type="match status" value="1"/>
</dbReference>
<dbReference type="GO" id="GO:0016052">
    <property type="term" value="P:carbohydrate catabolic process"/>
    <property type="evidence" value="ECO:0007669"/>
    <property type="project" value="UniProtKB-ARBA"/>
</dbReference>
<keyword evidence="3 8" id="KW-0547">Nucleotide-binding</keyword>
<protein>
    <recommendedName>
        <fullName evidence="7">Phosphofructokinase</fullName>
    </recommendedName>
</protein>
<dbReference type="InterPro" id="IPR002173">
    <property type="entry name" value="Carboh/pur_kinase_PfkB_CS"/>
</dbReference>
<name>A0A512DHT4_9PROT</name>
<evidence type="ECO:0000313" key="11">
    <source>
        <dbReference type="Proteomes" id="UP000321523"/>
    </source>
</evidence>
<comment type="similarity">
    <text evidence="1 7 8">Belongs to the carbohydrate kinase PfkB family.</text>
</comment>
<dbReference type="OrthoDB" id="9801219at2"/>
<evidence type="ECO:0000313" key="10">
    <source>
        <dbReference type="EMBL" id="GEO36002.1"/>
    </source>
</evidence>
<sequence>MPVRVATVTLNPAIDQTISIPNFAVGQVNRVEWEQADPGGKGVNVAAFLADFGSPVSVTGFLGAGNTEIFRSFFAAKGIDDHFVTVPGRTRANVKILDQPNKRITDINLPGLPFSPENLASLQTVIDRLAANHDWFVLSGSTPAGTPDTVYADLVAGLRRRGKRVVLDASGPAFANGVEALPYAVKPNLEELEELTGRTLPDEAAILAAVQDLIDRGIGCIAVSLGPDGAIFAEGAERIATRPPAVVVRSTVGAGDAMVAGFVLGKLRGLDLEGCARLASAFSLGTLATVGPHLPPPESVEQSMSEIDVRVIAR</sequence>
<organism evidence="10 11">
    <name type="scientific">Skermanella aerolata</name>
    <dbReference type="NCBI Taxonomy" id="393310"/>
    <lineage>
        <taxon>Bacteria</taxon>
        <taxon>Pseudomonadati</taxon>
        <taxon>Pseudomonadota</taxon>
        <taxon>Alphaproteobacteria</taxon>
        <taxon>Rhodospirillales</taxon>
        <taxon>Azospirillaceae</taxon>
        <taxon>Skermanella</taxon>
    </lineage>
</organism>
<dbReference type="CDD" id="cd01164">
    <property type="entry name" value="FruK_PfkB_like"/>
    <property type="match status" value="1"/>
</dbReference>
<dbReference type="NCBIfam" id="TIGR03828">
    <property type="entry name" value="pfkB"/>
    <property type="match status" value="1"/>
</dbReference>
<dbReference type="InterPro" id="IPR017583">
    <property type="entry name" value="Tagatose/fructose_Pkinase"/>
</dbReference>
<dbReference type="PANTHER" id="PTHR46566">
    <property type="entry name" value="1-PHOSPHOFRUCTOKINASE-RELATED"/>
    <property type="match status" value="1"/>
</dbReference>
<dbReference type="GO" id="GO:0044281">
    <property type="term" value="P:small molecule metabolic process"/>
    <property type="evidence" value="ECO:0007669"/>
    <property type="project" value="UniProtKB-ARBA"/>
</dbReference>
<dbReference type="AlphaFoldDB" id="A0A512DHT4"/>
<dbReference type="PROSITE" id="PS00584">
    <property type="entry name" value="PFKB_KINASES_2"/>
    <property type="match status" value="1"/>
</dbReference>
<dbReference type="InterPro" id="IPR011611">
    <property type="entry name" value="PfkB_dom"/>
</dbReference>
<dbReference type="InterPro" id="IPR029056">
    <property type="entry name" value="Ribokinase-like"/>
</dbReference>
<comment type="catalytic activity">
    <reaction evidence="6 8">
        <text>beta-D-fructose 1-phosphate + ATP = beta-D-fructose 1,6-bisphosphate + ADP + H(+)</text>
        <dbReference type="Rhea" id="RHEA:14213"/>
        <dbReference type="ChEBI" id="CHEBI:15378"/>
        <dbReference type="ChEBI" id="CHEBI:30616"/>
        <dbReference type="ChEBI" id="CHEBI:32966"/>
        <dbReference type="ChEBI" id="CHEBI:138881"/>
        <dbReference type="ChEBI" id="CHEBI:456216"/>
        <dbReference type="EC" id="2.7.1.56"/>
    </reaction>
</comment>
<dbReference type="RefSeq" id="WP_044431228.1">
    <property type="nucleotide sequence ID" value="NZ_BJYZ01000001.1"/>
</dbReference>
<evidence type="ECO:0000256" key="6">
    <source>
        <dbReference type="ARBA" id="ARBA00047745"/>
    </source>
</evidence>
<dbReference type="PIRSF" id="PIRSF000535">
    <property type="entry name" value="1PFK/6PFK/LacC"/>
    <property type="match status" value="1"/>
</dbReference>
<dbReference type="InterPro" id="IPR022463">
    <property type="entry name" value="1-PFruKinase"/>
</dbReference>
<dbReference type="Gene3D" id="3.40.1190.20">
    <property type="match status" value="1"/>
</dbReference>
<dbReference type="Proteomes" id="UP000321523">
    <property type="component" value="Unassembled WGS sequence"/>
</dbReference>
<dbReference type="Pfam" id="PF00294">
    <property type="entry name" value="PfkB"/>
    <property type="match status" value="1"/>
</dbReference>
<dbReference type="GO" id="GO:0008662">
    <property type="term" value="F:1-phosphofructokinase activity"/>
    <property type="evidence" value="ECO:0007669"/>
    <property type="project" value="UniProtKB-UniRule"/>
</dbReference>
<dbReference type="PROSITE" id="PS00583">
    <property type="entry name" value="PFKB_KINASES_1"/>
    <property type="match status" value="1"/>
</dbReference>
<evidence type="ECO:0000259" key="9">
    <source>
        <dbReference type="Pfam" id="PF00294"/>
    </source>
</evidence>
<keyword evidence="5 8" id="KW-0067">ATP-binding</keyword>
<gene>
    <name evidence="10" type="ORF">SAE02_01500</name>
</gene>
<dbReference type="GO" id="GO:0005829">
    <property type="term" value="C:cytosol"/>
    <property type="evidence" value="ECO:0007669"/>
    <property type="project" value="TreeGrafter"/>
</dbReference>
<dbReference type="GO" id="GO:0005524">
    <property type="term" value="F:ATP binding"/>
    <property type="evidence" value="ECO:0007669"/>
    <property type="project" value="UniProtKB-UniRule"/>
</dbReference>